<reference evidence="1" key="1">
    <citation type="submission" date="2014-07" db="EMBL/GenBank/DDBJ databases">
        <title>Identification of a novel salt tolerance gene in wild soybean by whole-genome sequencing.</title>
        <authorList>
            <person name="Lam H.-M."/>
            <person name="Qi X."/>
            <person name="Li M.-W."/>
            <person name="Liu X."/>
            <person name="Xie M."/>
            <person name="Ni M."/>
            <person name="Xu X."/>
        </authorList>
    </citation>
    <scope>NUCLEOTIDE SEQUENCE [LARGE SCALE GENOMIC DNA]</scope>
    <source>
        <tissue evidence="1">Root</tissue>
    </source>
</reference>
<accession>A0A0B2R288</accession>
<feature type="non-terminal residue" evidence="1">
    <location>
        <position position="1"/>
    </location>
</feature>
<protein>
    <submittedName>
        <fullName evidence="1">Uncharacterized protein</fullName>
    </submittedName>
</protein>
<gene>
    <name evidence="1" type="ORF">glysoja_025135</name>
</gene>
<dbReference type="EMBL" id="KN654116">
    <property type="protein sequence ID" value="KHN26037.1"/>
    <property type="molecule type" value="Genomic_DNA"/>
</dbReference>
<sequence>TKKGEKVLTLTLSEDQCSKHRCYLCPRKPSCSFHQLPHLFKVQTLGKVLRSEEEPKQKIQDL</sequence>
<dbReference type="AlphaFoldDB" id="A0A0B2R288"/>
<proteinExistence type="predicted"/>
<name>A0A0B2R288_GLYSO</name>
<dbReference type="Proteomes" id="UP000053555">
    <property type="component" value="Unassembled WGS sequence"/>
</dbReference>
<organism evidence="1">
    <name type="scientific">Glycine soja</name>
    <name type="common">Wild soybean</name>
    <dbReference type="NCBI Taxonomy" id="3848"/>
    <lineage>
        <taxon>Eukaryota</taxon>
        <taxon>Viridiplantae</taxon>
        <taxon>Streptophyta</taxon>
        <taxon>Embryophyta</taxon>
        <taxon>Tracheophyta</taxon>
        <taxon>Spermatophyta</taxon>
        <taxon>Magnoliopsida</taxon>
        <taxon>eudicotyledons</taxon>
        <taxon>Gunneridae</taxon>
        <taxon>Pentapetalae</taxon>
        <taxon>rosids</taxon>
        <taxon>fabids</taxon>
        <taxon>Fabales</taxon>
        <taxon>Fabaceae</taxon>
        <taxon>Papilionoideae</taxon>
        <taxon>50 kb inversion clade</taxon>
        <taxon>NPAAA clade</taxon>
        <taxon>indigoferoid/millettioid clade</taxon>
        <taxon>Phaseoleae</taxon>
        <taxon>Glycine</taxon>
        <taxon>Glycine subgen. Soja</taxon>
    </lineage>
</organism>
<evidence type="ECO:0000313" key="1">
    <source>
        <dbReference type="EMBL" id="KHN26037.1"/>
    </source>
</evidence>